<accession>A0ABS1WGT1</accession>
<dbReference type="Gene3D" id="2.30.30.40">
    <property type="entry name" value="SH3 Domains"/>
    <property type="match status" value="1"/>
</dbReference>
<evidence type="ECO:0000256" key="3">
    <source>
        <dbReference type="SAM" id="SignalP"/>
    </source>
</evidence>
<name>A0ABS1WGT1_9FLAO</name>
<dbReference type="Gene3D" id="1.25.40.10">
    <property type="entry name" value="Tetratricopeptide repeat domain"/>
    <property type="match status" value="1"/>
</dbReference>
<feature type="chain" id="PRO_5045204912" evidence="3">
    <location>
        <begin position="20"/>
        <end position="251"/>
    </location>
</feature>
<evidence type="ECO:0000313" key="5">
    <source>
        <dbReference type="EMBL" id="MBL7558319.1"/>
    </source>
</evidence>
<evidence type="ECO:0000256" key="2">
    <source>
        <dbReference type="SAM" id="Phobius"/>
    </source>
</evidence>
<feature type="signal peptide" evidence="3">
    <location>
        <begin position="1"/>
        <end position="19"/>
    </location>
</feature>
<keyword evidence="2" id="KW-1133">Transmembrane helix</keyword>
<gene>
    <name evidence="5" type="ORF">JAO71_00775</name>
</gene>
<comment type="caution">
    <text evidence="5">The sequence shown here is derived from an EMBL/GenBank/DDBJ whole genome shotgun (WGS) entry which is preliminary data.</text>
</comment>
<organism evidence="5 6">
    <name type="scientific">Olleya sediminilitoris</name>
    <dbReference type="NCBI Taxonomy" id="2795739"/>
    <lineage>
        <taxon>Bacteria</taxon>
        <taxon>Pseudomonadati</taxon>
        <taxon>Bacteroidota</taxon>
        <taxon>Flavobacteriia</taxon>
        <taxon>Flavobacteriales</taxon>
        <taxon>Flavobacteriaceae</taxon>
    </lineage>
</organism>
<feature type="transmembrane region" description="Helical" evidence="2">
    <location>
        <begin position="157"/>
        <end position="177"/>
    </location>
</feature>
<dbReference type="InterPro" id="IPR003646">
    <property type="entry name" value="SH3-like_bac-type"/>
</dbReference>
<proteinExistence type="predicted"/>
<dbReference type="Proteomes" id="UP000605013">
    <property type="component" value="Unassembled WGS sequence"/>
</dbReference>
<dbReference type="InterPro" id="IPR011990">
    <property type="entry name" value="TPR-like_helical_dom_sf"/>
</dbReference>
<dbReference type="PROSITE" id="PS50005">
    <property type="entry name" value="TPR"/>
    <property type="match status" value="1"/>
</dbReference>
<keyword evidence="1" id="KW-0802">TPR repeat</keyword>
<keyword evidence="6" id="KW-1185">Reference proteome</keyword>
<dbReference type="Pfam" id="PF00515">
    <property type="entry name" value="TPR_1"/>
    <property type="match status" value="1"/>
</dbReference>
<dbReference type="SUPFAM" id="SSF48452">
    <property type="entry name" value="TPR-like"/>
    <property type="match status" value="1"/>
</dbReference>
<dbReference type="Pfam" id="PF08239">
    <property type="entry name" value="SH3_3"/>
    <property type="match status" value="1"/>
</dbReference>
<evidence type="ECO:0000256" key="1">
    <source>
        <dbReference type="PROSITE-ProRule" id="PRU00339"/>
    </source>
</evidence>
<dbReference type="EMBL" id="JAEMEF010000001">
    <property type="protein sequence ID" value="MBL7558319.1"/>
    <property type="molecule type" value="Genomic_DNA"/>
</dbReference>
<keyword evidence="2" id="KW-0812">Transmembrane</keyword>
<dbReference type="RefSeq" id="WP_116823658.1">
    <property type="nucleotide sequence ID" value="NZ_JAEMEF010000001.1"/>
</dbReference>
<dbReference type="SMART" id="SM00028">
    <property type="entry name" value="TPR"/>
    <property type="match status" value="2"/>
</dbReference>
<evidence type="ECO:0000313" key="6">
    <source>
        <dbReference type="Proteomes" id="UP000605013"/>
    </source>
</evidence>
<feature type="transmembrane region" description="Helical" evidence="2">
    <location>
        <begin position="128"/>
        <end position="150"/>
    </location>
</feature>
<protein>
    <submittedName>
        <fullName evidence="5">Tetratricopeptide repeat protein</fullName>
    </submittedName>
</protein>
<feature type="domain" description="SH3b" evidence="4">
    <location>
        <begin position="198"/>
        <end position="242"/>
    </location>
</feature>
<dbReference type="PROSITE" id="PS50293">
    <property type="entry name" value="TPR_REGION"/>
    <property type="match status" value="1"/>
</dbReference>
<sequence length="251" mass="28615">MKHIIYIFLFFFGSLAAQNQSVFEQANALYTDGNYKEAITKYQSILDSKQHAAEVYYNLANAHYKLNNIAPSIYYYEKALQLNPNDQEVLNNIVYAKKMTVDAIQPVPKIGLSRFFNKITNLLTFDSWARLAVVLMIAFVILFLVYYFTFSTSFKRLSFTLSVVFLFLSLTSLSLAFQKQALDKKDNPAIVFAQESEVKSEPNLGGDKAFVLHEGTKVQVLDTINNWKKIKIADGKVGWIIATDIKLLNNF</sequence>
<reference evidence="5 6" key="1">
    <citation type="submission" date="2020-12" db="EMBL/GenBank/DDBJ databases">
        <title>Olleya sediminilitoris sp. nov., isolated from a tidal flat.</title>
        <authorList>
            <person name="Park S."/>
            <person name="Yoon J.-H."/>
        </authorList>
    </citation>
    <scope>NUCLEOTIDE SEQUENCE [LARGE SCALE GENOMIC DNA]</scope>
    <source>
        <strain evidence="5 6">YSTF-M6</strain>
    </source>
</reference>
<keyword evidence="2" id="KW-0472">Membrane</keyword>
<evidence type="ECO:0000259" key="4">
    <source>
        <dbReference type="Pfam" id="PF08239"/>
    </source>
</evidence>
<dbReference type="InterPro" id="IPR019734">
    <property type="entry name" value="TPR_rpt"/>
</dbReference>
<keyword evidence="3" id="KW-0732">Signal</keyword>
<feature type="repeat" description="TPR" evidence="1">
    <location>
        <begin position="53"/>
        <end position="86"/>
    </location>
</feature>